<dbReference type="AlphaFoldDB" id="A0A0E3ZUD7"/>
<proteinExistence type="predicted"/>
<dbReference type="InterPro" id="IPR005181">
    <property type="entry name" value="SASA"/>
</dbReference>
<sequence length="825" mass="88412">MSVTYRTILICWAVLGCLVTPETVLAQLKVTFPVNRMVLQRDANNRARVQIAGSYSRQLDMVEARAVVRTTGQGTTTAWSTLQVNPTNGQFSGNLDVTGGWYKIQVRGSKGGNLVAVDSVERFGVGEVFAIIGHSNAQGSSCIVDGVNRCPSINGASDDRVTVIAVDPNTSTFQQYLNTADTQYIPGLNFDQLMTHNGSSPFGEYAWLWGHMGDELVRRLNVPVLLYNAGFGGTTMQFNYWAAYDIPFQHSFVRYDLRMPYANLRNLMNLYVPTTGIRAVLIQHGENDRGNPTDSTYKYYSKVIDKMRTEFNKPDLGCIVALSSFVGGRFDNVRSAQTQIINRTNYKAFQGPDLDQISSIDDRPDGIHFSPTGQVKAGDLWAAAISTVWASAAPYTAEAQPMTSLSCADSNRVVIAQPAGYAYRWSTGSLLQRLTVGAGTYSARIMNSQKKTYFPPATVVPAVVQPASPVLTTDNGTLSICRRTGLRLNSSYSGPNLWSTSATSSSIVVTTPGVYSVQAVEPVYGCLSAAVSRTVTVAPVDLSITLQTSRLAVALNDTVGFRLLVNNKSGCDAGSVSIQSRLPPNLTFVSAANPLRLSNNIVSGTISGLSAGTTVSQQYIARVTTAGTYRTTAEITSTVNPDINSTQNNGTANGEDDEAQTYVRTFTYSPNRYESANPGQVLLPIVRGNQPLADSTKADLSLRMQVSRPAALTGQLVDISLIVTNQGGLTATNVVVNNVLPSGVVFISSASGLTLSGSVLSGSIRSIPAGQSVSLVFTVRLASSGFYTNQAQIMSVTQSDPDSRPGNGYTNGEDDQCSVTLRTSS</sequence>
<evidence type="ECO:0000313" key="5">
    <source>
        <dbReference type="EMBL" id="AKD55119.1"/>
    </source>
</evidence>
<accession>A0A0E3ZUD7</accession>
<evidence type="ECO:0000313" key="6">
    <source>
        <dbReference type="Proteomes" id="UP000033054"/>
    </source>
</evidence>
<evidence type="ECO:0000256" key="2">
    <source>
        <dbReference type="SAM" id="MobiDB-lite"/>
    </source>
</evidence>
<reference evidence="5 6" key="1">
    <citation type="journal article" date="2014" name="Curr. Microbiol.">
        <title>Spirosoma radiotolerans sp. nov., a gamma-radiation-resistant bacterium isolated from gamma ray-irradiated soil.</title>
        <authorList>
            <person name="Lee J.J."/>
            <person name="Srinivasan S."/>
            <person name="Lim S."/>
            <person name="Joe M."/>
            <person name="Im S."/>
            <person name="Bae S.I."/>
            <person name="Park K.R."/>
            <person name="Han J.H."/>
            <person name="Park S.H."/>
            <person name="Joo B.M."/>
            <person name="Park S.J."/>
            <person name="Kim M.K."/>
        </authorList>
    </citation>
    <scope>NUCLEOTIDE SEQUENCE [LARGE SCALE GENOMIC DNA]</scope>
    <source>
        <strain evidence="5 6">DG5A</strain>
    </source>
</reference>
<evidence type="ECO:0000259" key="4">
    <source>
        <dbReference type="Pfam" id="PF03629"/>
    </source>
</evidence>
<evidence type="ECO:0000256" key="1">
    <source>
        <dbReference type="ARBA" id="ARBA00022801"/>
    </source>
</evidence>
<feature type="domain" description="DUF11" evidence="3">
    <location>
        <begin position="541"/>
        <end position="652"/>
    </location>
</feature>
<dbReference type="PANTHER" id="PTHR34819">
    <property type="entry name" value="LARGE CYSTEINE-RICH PERIPLASMIC PROTEIN OMCB"/>
    <property type="match status" value="1"/>
</dbReference>
<evidence type="ECO:0008006" key="7">
    <source>
        <dbReference type="Google" id="ProtNLM"/>
    </source>
</evidence>
<dbReference type="InterPro" id="IPR013783">
    <property type="entry name" value="Ig-like_fold"/>
</dbReference>
<dbReference type="PATRIC" id="fig|1379870.5.peg.2087"/>
<dbReference type="Proteomes" id="UP000033054">
    <property type="component" value="Chromosome"/>
</dbReference>
<dbReference type="InterPro" id="IPR047589">
    <property type="entry name" value="DUF11_rpt"/>
</dbReference>
<dbReference type="InterPro" id="IPR001434">
    <property type="entry name" value="OmcB-like_DUF11"/>
</dbReference>
<dbReference type="GO" id="GO:0016788">
    <property type="term" value="F:hydrolase activity, acting on ester bonds"/>
    <property type="evidence" value="ECO:0007669"/>
    <property type="project" value="UniProtKB-ARBA"/>
</dbReference>
<dbReference type="InterPro" id="IPR036514">
    <property type="entry name" value="SGNH_hydro_sf"/>
</dbReference>
<dbReference type="InterPro" id="IPR051172">
    <property type="entry name" value="Chlamydia_OmcB"/>
</dbReference>
<feature type="domain" description="Sialate O-acetylesterase" evidence="4">
    <location>
        <begin position="128"/>
        <end position="385"/>
    </location>
</feature>
<dbReference type="NCBIfam" id="TIGR01451">
    <property type="entry name" value="B_ant_repeat"/>
    <property type="match status" value="1"/>
</dbReference>
<dbReference type="Gene3D" id="3.40.50.1110">
    <property type="entry name" value="SGNH hydrolase"/>
    <property type="match status" value="1"/>
</dbReference>
<dbReference type="Pfam" id="PF01345">
    <property type="entry name" value="DUF11"/>
    <property type="match status" value="2"/>
</dbReference>
<dbReference type="SUPFAM" id="SSF52266">
    <property type="entry name" value="SGNH hydrolase"/>
    <property type="match status" value="1"/>
</dbReference>
<dbReference type="HOGENOM" id="CLU_343185_0_0_10"/>
<gene>
    <name evidence="5" type="ORF">SD10_09590</name>
</gene>
<keyword evidence="1" id="KW-0378">Hydrolase</keyword>
<feature type="domain" description="DUF11" evidence="3">
    <location>
        <begin position="699"/>
        <end position="803"/>
    </location>
</feature>
<dbReference type="PROSITE" id="PS51257">
    <property type="entry name" value="PROKAR_LIPOPROTEIN"/>
    <property type="match status" value="1"/>
</dbReference>
<dbReference type="Pfam" id="PF03629">
    <property type="entry name" value="SASA"/>
    <property type="match status" value="1"/>
</dbReference>
<dbReference type="STRING" id="1379870.SD10_09590"/>
<dbReference type="Gene3D" id="2.60.40.10">
    <property type="entry name" value="Immunoglobulins"/>
    <property type="match status" value="1"/>
</dbReference>
<name>A0A0E3ZUD7_9BACT</name>
<protein>
    <recommendedName>
        <fullName evidence="7">DUF11 domain-containing protein</fullName>
    </recommendedName>
</protein>
<keyword evidence="6" id="KW-1185">Reference proteome</keyword>
<evidence type="ECO:0000259" key="3">
    <source>
        <dbReference type="Pfam" id="PF01345"/>
    </source>
</evidence>
<organism evidence="5 6">
    <name type="scientific">Spirosoma radiotolerans</name>
    <dbReference type="NCBI Taxonomy" id="1379870"/>
    <lineage>
        <taxon>Bacteria</taxon>
        <taxon>Pseudomonadati</taxon>
        <taxon>Bacteroidota</taxon>
        <taxon>Cytophagia</taxon>
        <taxon>Cytophagales</taxon>
        <taxon>Cytophagaceae</taxon>
        <taxon>Spirosoma</taxon>
    </lineage>
</organism>
<feature type="region of interest" description="Disordered" evidence="2">
    <location>
        <begin position="796"/>
        <end position="825"/>
    </location>
</feature>
<dbReference type="EMBL" id="CP010429">
    <property type="protein sequence ID" value="AKD55119.1"/>
    <property type="molecule type" value="Genomic_DNA"/>
</dbReference>
<dbReference type="PANTHER" id="PTHR34819:SF3">
    <property type="entry name" value="CELL SURFACE PROTEIN"/>
    <property type="match status" value="1"/>
</dbReference>
<dbReference type="KEGG" id="srd:SD10_09590"/>